<dbReference type="EMBL" id="HM230691">
    <property type="protein sequence ID" value="ADM07452.1"/>
    <property type="molecule type" value="Genomic_RNA"/>
</dbReference>
<feature type="domain" description="Capsid protein VP1/VP3 C-terminal" evidence="2">
    <location>
        <begin position="1055"/>
        <end position="1184"/>
    </location>
</feature>
<name>E0ZPS2_9REOV</name>
<feature type="compositionally biased region" description="Basic and acidic residues" evidence="1">
    <location>
        <begin position="44"/>
        <end position="54"/>
    </location>
</feature>
<evidence type="ECO:0000256" key="1">
    <source>
        <dbReference type="SAM" id="MobiDB-lite"/>
    </source>
</evidence>
<dbReference type="InterPro" id="IPR049422">
    <property type="entry name" value="VP1/VP3_C"/>
</dbReference>
<feature type="region of interest" description="Disordered" evidence="1">
    <location>
        <begin position="1"/>
        <end position="98"/>
    </location>
</feature>
<proteinExistence type="predicted"/>
<evidence type="ECO:0000259" key="2">
    <source>
        <dbReference type="Pfam" id="PF21416"/>
    </source>
</evidence>
<sequence>MMSSSKQNRKKKPPPPEESESSSENEELSESENELPPAKSKIRDKKEKLPRQPQDEPTEEVSNTTASEKKGKDDAVSAGSKISKVTSNPKADPDDIENMGNKHIKMSVDKSKNVTPAERAKTYHSEKATPALYTTGVEPIVAKWDQLLKVFAKYTFVTQPLQFITYKPTEPVLKDSTGLGLYERVQGIVGKSLEIFRRNTPLVTKDYNPELAKKLNVNVHNGTLFIEKQSLIPMTTKDTLLNNTNIYSNIEAEVKMLMYTLSNDIIKVHADKKDNNFEQVKVTSEPSSQIIPPTDKDAYPYFGASTSAELPLGPALPLVARALEIPPLTTYAEALGERAPPEGPRLELGANVRYYDHVHHRKVGHIENMLIDKFTAELLNINATDLMNERALAGQIQTQLLSCAWDGTQIELRQDMSLVPYFIIPRSIALASLIIAGCRSRELHDLLLSEGVDYLQECGLLSLVETPTFIVPSIATKLMAAQLRTDLLQMFKIGRLNNVYGLLASEVMPILQIPRFTPLYMEPRNPSCIVSLYLYVLMQLFLPNQFWLHCRMIANQLHRLFLHHFPEFSGLLITQLGVAQNVVDGVLEATPGNGNDFDISSAFAEQVPTIFTPRIQEIQGHQAITAIMNLFTPLPGAFIPDATAVAAQHPRVQADPQHFIGIPNRQGFNLVRARIRAAANTCKGVLENRWMNTTKQEKGPVSEQIDWICERATDVMEAMCATLHLPYVTLANFPTAFMPNITQPIEHHINRNWTVESQAGGYAYTEGMRQLTDDRAFDCADFIALLFNTNWNFHDQKGYGIDSGRSKSQPGARLPNTINMPDPISFMQRQTMIVQACRNASLPDGLLSYLIYSDNVPPEILDLRESWGLPDSSRIYSQLRHILGDISSLSPTWLKGFSKLTFNIGRDGRLNTPMLRRRREVNVPIPFVAAEDSPDMAQEVQFFMPVEIERLSLAVAMINSVKYARQGIRLVFRQQFSFTHQPILLPPDIREIEYESGVTFTTGREDHENVQQLIMADGTYSPHLQDWQNVHLIINEPISSSSDIASIEEGLLHAGMYVTLTYFRYVPTLSSEIVDSHTVESLLLKEAHDLTVIPFYFNTIRLEQSRFARPSHMKYQLIYPLEDVVDKHVVSGLATSSTEGPELHLALPGYSEYDTGVVNVDGRILHNDGVMKRNVRAISMANPVIGVHAPLAMKDLIMDIVIRAPRLIIE</sequence>
<dbReference type="SMR" id="E0ZPS2"/>
<accession>E0ZPS2</accession>
<feature type="compositionally biased region" description="Acidic residues" evidence="1">
    <location>
        <begin position="17"/>
        <end position="33"/>
    </location>
</feature>
<evidence type="ECO:0000313" key="3">
    <source>
        <dbReference type="EMBL" id="ADM07452.1"/>
    </source>
</evidence>
<organism evidence="3">
    <name type="scientific">Antheraea mylitta cypovirus 4</name>
    <dbReference type="NCBI Taxonomy" id="180167"/>
    <lineage>
        <taxon>Viruses</taxon>
        <taxon>Riboviria</taxon>
        <taxon>Orthornavirae</taxon>
        <taxon>Duplornaviricota</taxon>
        <taxon>Resentoviricetes</taxon>
        <taxon>Reovirales</taxon>
        <taxon>Spinareoviridae</taxon>
        <taxon>Cypovirus</taxon>
        <taxon>Cypovirus antheraeae</taxon>
    </lineage>
</organism>
<protein>
    <submittedName>
        <fullName evidence="3">Major capsid protein</fullName>
    </submittedName>
</protein>
<dbReference type="Pfam" id="PF21416">
    <property type="entry name" value="VP1-like_C"/>
    <property type="match status" value="1"/>
</dbReference>
<reference evidence="3" key="1">
    <citation type="journal article" date="2010" name="Virol. J.">
        <title>Molecular characterization of genome segments 1 and 3 encoding two capsid proteins of Antheraea mylitta cytoplasmic polyhedrosis virus.</title>
        <authorList>
            <person name="Chakrabarti M."/>
            <person name="Ghorai S."/>
            <person name="Mani S.K."/>
            <person name="Ghosh A.K."/>
        </authorList>
    </citation>
    <scope>NUCLEOTIDE SEQUENCE</scope>
</reference>